<evidence type="ECO:0000313" key="3">
    <source>
        <dbReference type="EMBL" id="AYN24390.1"/>
    </source>
</evidence>
<dbReference type="Proteomes" id="UP000271533">
    <property type="component" value="Chromosome"/>
</dbReference>
<dbReference type="PANTHER" id="PTHR10072">
    <property type="entry name" value="IRON-SULFUR CLUSTER ASSEMBLY PROTEIN"/>
    <property type="match status" value="1"/>
</dbReference>
<dbReference type="InterPro" id="IPR000361">
    <property type="entry name" value="ATAP_core_dom"/>
</dbReference>
<feature type="domain" description="Core" evidence="2">
    <location>
        <begin position="21"/>
        <end position="126"/>
    </location>
</feature>
<dbReference type="SUPFAM" id="SSF89360">
    <property type="entry name" value="HesB-like domain"/>
    <property type="match status" value="1"/>
</dbReference>
<dbReference type="InterPro" id="IPR017870">
    <property type="entry name" value="FeS_cluster_insertion_CS"/>
</dbReference>
<accession>A0A3G2I4R6</accession>
<dbReference type="InterPro" id="IPR016092">
    <property type="entry name" value="ATAP"/>
</dbReference>
<dbReference type="InterPro" id="IPR035903">
    <property type="entry name" value="HesB-like_dom_sf"/>
</dbReference>
<reference evidence="3 4" key="1">
    <citation type="submission" date="2018-10" db="EMBL/GenBank/DDBJ databases">
        <title>Genome sequence of the corn leaf aphid (Rhopalosiphum maidis Fitch).</title>
        <authorList>
            <person name="Chen W."/>
            <person name="Shakir S."/>
            <person name="Bigham M."/>
            <person name="Fei Z."/>
            <person name="Jander G."/>
        </authorList>
    </citation>
    <scope>NUCLEOTIDE SEQUENCE [LARGE SCALE GENOMIC DNA]</scope>
    <source>
        <strain evidence="3 4">BTI</strain>
    </source>
</reference>
<dbReference type="EMBL" id="CP032759">
    <property type="protein sequence ID" value="AYN24390.1"/>
    <property type="molecule type" value="Genomic_DNA"/>
</dbReference>
<dbReference type="OrthoDB" id="9801228at2"/>
<dbReference type="Pfam" id="PF01521">
    <property type="entry name" value="Fe-S_biosyn"/>
    <property type="match status" value="1"/>
</dbReference>
<comment type="similarity">
    <text evidence="1">Belongs to the HesB/IscA family.</text>
</comment>
<evidence type="ECO:0000259" key="2">
    <source>
        <dbReference type="Pfam" id="PF01521"/>
    </source>
</evidence>
<evidence type="ECO:0000256" key="1">
    <source>
        <dbReference type="ARBA" id="ARBA00006718"/>
    </source>
</evidence>
<dbReference type="PROSITE" id="PS01152">
    <property type="entry name" value="HESB"/>
    <property type="match status" value="1"/>
</dbReference>
<dbReference type="NCBIfam" id="TIGR00049">
    <property type="entry name" value="iron-sulfur cluster assembly accessory protein"/>
    <property type="match status" value="1"/>
</dbReference>
<dbReference type="AlphaFoldDB" id="A0A3G2I4R6"/>
<dbReference type="InterPro" id="IPR050322">
    <property type="entry name" value="Fe-S_cluster_asmbl/transfer"/>
</dbReference>
<dbReference type="GO" id="GO:0016226">
    <property type="term" value="P:iron-sulfur cluster assembly"/>
    <property type="evidence" value="ECO:0007669"/>
    <property type="project" value="InterPro"/>
</dbReference>
<organism evidence="3 4">
    <name type="scientific">Buchnera aphidicola subsp. Rhopalosiphum maidis</name>
    <dbReference type="NCBI Taxonomy" id="118109"/>
    <lineage>
        <taxon>Bacteria</taxon>
        <taxon>Pseudomonadati</taxon>
        <taxon>Pseudomonadota</taxon>
        <taxon>Gammaproteobacteria</taxon>
        <taxon>Enterobacterales</taxon>
        <taxon>Erwiniaceae</taxon>
        <taxon>Buchnera</taxon>
    </lineage>
</organism>
<evidence type="ECO:0000313" key="4">
    <source>
        <dbReference type="Proteomes" id="UP000271533"/>
    </source>
</evidence>
<name>A0A3G2I4R6_BUCRM</name>
<dbReference type="GO" id="GO:0051537">
    <property type="term" value="F:2 iron, 2 sulfur cluster binding"/>
    <property type="evidence" value="ECO:0007669"/>
    <property type="project" value="TreeGrafter"/>
</dbReference>
<dbReference type="GO" id="GO:0005829">
    <property type="term" value="C:cytosol"/>
    <property type="evidence" value="ECO:0007669"/>
    <property type="project" value="TreeGrafter"/>
</dbReference>
<gene>
    <name evidence="3" type="ORF">D8S97_00045</name>
</gene>
<dbReference type="PANTHER" id="PTHR10072:SF47">
    <property type="entry name" value="PROTEIN SUFA"/>
    <property type="match status" value="1"/>
</dbReference>
<sequence>MNYEKKEINSYLPNKHEWKGIEITNKAIKQILFLISNNPENKGIRIGTKKSGCAGFRYTMELVKTKEIIKQEKKNDMIFYYKNILVYIALKDAPFLNGIKIDFIKDSINEVFKYYNPKIEKFCGCGESFSID</sequence>
<dbReference type="Gene3D" id="2.60.300.12">
    <property type="entry name" value="HesB-like domain"/>
    <property type="match status" value="1"/>
</dbReference>
<proteinExistence type="inferred from homology"/>
<protein>
    <submittedName>
        <fullName evidence="3">Iron-sulfur cluster assembly accessory protein</fullName>
    </submittedName>
</protein>